<proteinExistence type="predicted"/>
<dbReference type="AlphaFoldDB" id="A0A4R6M272"/>
<protein>
    <submittedName>
        <fullName evidence="4">Glyoxylate/hydroxypyruvate reductase A</fullName>
    </submittedName>
</protein>
<sequence>MTHYVLLVSSDSELNDELLSLSTTHANKSTSMLNDDVQWVLPNDPNAHKAIMAACWYPDSTILSEFPALECLHSLAAGADHLGDALLNAALPVCRIVDNEQKKGMLEYVLWAVLYFQRDFDRAIQGQTQRHWQRYPQQKAQDIQIGVMGLGEIGLYVAQGLEKQGYTVAGWSNSKKDIPNVQCFAGKDELHSFLKNTDILVNLLPLNHATNRIIDSNFIKQLKSSASLINCGRGGHVDYNALQTALESETLRGAILDVFDEEPLAQDSPLWEVQNLLITPHMASASSSEVLIEQVSENTRRLATGSPLNNRIN</sequence>
<dbReference type="CDD" id="cd12164">
    <property type="entry name" value="GDH_like_2"/>
    <property type="match status" value="1"/>
</dbReference>
<keyword evidence="5" id="KW-1185">Reference proteome</keyword>
<dbReference type="InterPro" id="IPR006140">
    <property type="entry name" value="D-isomer_DH_NAD-bd"/>
</dbReference>
<comment type="caution">
    <text evidence="4">The sequence shown here is derived from an EMBL/GenBank/DDBJ whole genome shotgun (WGS) entry which is preliminary data.</text>
</comment>
<evidence type="ECO:0000259" key="3">
    <source>
        <dbReference type="Pfam" id="PF02826"/>
    </source>
</evidence>
<dbReference type="EMBL" id="SNXC01000017">
    <property type="protein sequence ID" value="TDO95348.1"/>
    <property type="molecule type" value="Genomic_DNA"/>
</dbReference>
<dbReference type="InterPro" id="IPR036291">
    <property type="entry name" value="NAD(P)-bd_dom_sf"/>
</dbReference>
<dbReference type="RefSeq" id="WP_133505263.1">
    <property type="nucleotide sequence ID" value="NZ_SNXC01000017.1"/>
</dbReference>
<dbReference type="PANTHER" id="PTHR43333:SF1">
    <property type="entry name" value="D-ISOMER SPECIFIC 2-HYDROXYACID DEHYDROGENASE NAD-BINDING DOMAIN-CONTAINING PROTEIN"/>
    <property type="match status" value="1"/>
</dbReference>
<gene>
    <name evidence="4" type="ORF">DFP79_3589</name>
</gene>
<evidence type="ECO:0000313" key="4">
    <source>
        <dbReference type="EMBL" id="TDO95348.1"/>
    </source>
</evidence>
<accession>A0A4R6M272</accession>
<evidence type="ECO:0000313" key="5">
    <source>
        <dbReference type="Proteomes" id="UP000294656"/>
    </source>
</evidence>
<dbReference type="GO" id="GO:0051287">
    <property type="term" value="F:NAD binding"/>
    <property type="evidence" value="ECO:0007669"/>
    <property type="project" value="InterPro"/>
</dbReference>
<reference evidence="4 5" key="1">
    <citation type="submission" date="2019-03" db="EMBL/GenBank/DDBJ databases">
        <title>Genomic Encyclopedia of Type Strains, Phase III (KMG-III): the genomes of soil and plant-associated and newly described type strains.</title>
        <authorList>
            <person name="Whitman W."/>
        </authorList>
    </citation>
    <scope>NUCLEOTIDE SEQUENCE [LARGE SCALE GENOMIC DNA]</scope>
    <source>
        <strain evidence="4 5">CECT 7378</strain>
    </source>
</reference>
<dbReference type="PANTHER" id="PTHR43333">
    <property type="entry name" value="2-HACID_DH_C DOMAIN-CONTAINING PROTEIN"/>
    <property type="match status" value="1"/>
</dbReference>
<dbReference type="Gene3D" id="3.40.50.720">
    <property type="entry name" value="NAD(P)-binding Rossmann-like Domain"/>
    <property type="match status" value="2"/>
</dbReference>
<dbReference type="GO" id="GO:0016491">
    <property type="term" value="F:oxidoreductase activity"/>
    <property type="evidence" value="ECO:0007669"/>
    <property type="project" value="UniProtKB-KW"/>
</dbReference>
<organism evidence="4 5">
    <name type="scientific">Marinomonas balearica</name>
    <dbReference type="NCBI Taxonomy" id="491947"/>
    <lineage>
        <taxon>Bacteria</taxon>
        <taxon>Pseudomonadati</taxon>
        <taxon>Pseudomonadota</taxon>
        <taxon>Gammaproteobacteria</taxon>
        <taxon>Oceanospirillales</taxon>
        <taxon>Oceanospirillaceae</taxon>
        <taxon>Marinomonas</taxon>
    </lineage>
</organism>
<dbReference type="Proteomes" id="UP000294656">
    <property type="component" value="Unassembled WGS sequence"/>
</dbReference>
<evidence type="ECO:0000256" key="1">
    <source>
        <dbReference type="ARBA" id="ARBA00023002"/>
    </source>
</evidence>
<dbReference type="SUPFAM" id="SSF51735">
    <property type="entry name" value="NAD(P)-binding Rossmann-fold domains"/>
    <property type="match status" value="1"/>
</dbReference>
<dbReference type="OrthoDB" id="9787219at2"/>
<keyword evidence="1" id="KW-0560">Oxidoreductase</keyword>
<evidence type="ECO:0000256" key="2">
    <source>
        <dbReference type="ARBA" id="ARBA00023027"/>
    </source>
</evidence>
<keyword evidence="4" id="KW-0670">Pyruvate</keyword>
<keyword evidence="2" id="KW-0520">NAD</keyword>
<name>A0A4R6M272_9GAMM</name>
<feature type="domain" description="D-isomer specific 2-hydroxyacid dehydrogenase NAD-binding" evidence="3">
    <location>
        <begin position="111"/>
        <end position="283"/>
    </location>
</feature>
<dbReference type="Pfam" id="PF02826">
    <property type="entry name" value="2-Hacid_dh_C"/>
    <property type="match status" value="1"/>
</dbReference>